<protein>
    <submittedName>
        <fullName evidence="1">ABC-type Fe3+/spermidine/putrescine transport system ATPase subunit</fullName>
    </submittedName>
</protein>
<organism evidence="1 2">
    <name type="scientific">Paenibacillus aceris</name>
    <dbReference type="NCBI Taxonomy" id="869555"/>
    <lineage>
        <taxon>Bacteria</taxon>
        <taxon>Bacillati</taxon>
        <taxon>Bacillota</taxon>
        <taxon>Bacilli</taxon>
        <taxon>Bacillales</taxon>
        <taxon>Paenibacillaceae</taxon>
        <taxon>Paenibacillus</taxon>
    </lineage>
</organism>
<dbReference type="EMBL" id="JAGGKV010000036">
    <property type="protein sequence ID" value="MBP1967553.1"/>
    <property type="molecule type" value="Genomic_DNA"/>
</dbReference>
<evidence type="ECO:0000313" key="1">
    <source>
        <dbReference type="EMBL" id="MBP1967553.1"/>
    </source>
</evidence>
<proteinExistence type="predicted"/>
<accession>A0ABS4I9L9</accession>
<dbReference type="Proteomes" id="UP001519344">
    <property type="component" value="Unassembled WGS sequence"/>
</dbReference>
<reference evidence="1 2" key="1">
    <citation type="submission" date="2021-03" db="EMBL/GenBank/DDBJ databases">
        <title>Genomic Encyclopedia of Type Strains, Phase IV (KMG-IV): sequencing the most valuable type-strain genomes for metagenomic binning, comparative biology and taxonomic classification.</title>
        <authorList>
            <person name="Goeker M."/>
        </authorList>
    </citation>
    <scope>NUCLEOTIDE SEQUENCE [LARGE SCALE GENOMIC DNA]</scope>
    <source>
        <strain evidence="1 2">DSM 24950</strain>
    </source>
</reference>
<comment type="caution">
    <text evidence="1">The sequence shown here is derived from an EMBL/GenBank/DDBJ whole genome shotgun (WGS) entry which is preliminary data.</text>
</comment>
<name>A0ABS4I9L9_9BACL</name>
<keyword evidence="2" id="KW-1185">Reference proteome</keyword>
<evidence type="ECO:0000313" key="2">
    <source>
        <dbReference type="Proteomes" id="UP001519344"/>
    </source>
</evidence>
<gene>
    <name evidence="1" type="ORF">J2Z65_006825</name>
</gene>
<sequence>MLFFALIIRAMDDISLDITQGELLLLLGLLALESQR</sequence>